<organism evidence="1 2">
    <name type="scientific">Neolentinus lepideus HHB14362 ss-1</name>
    <dbReference type="NCBI Taxonomy" id="1314782"/>
    <lineage>
        <taxon>Eukaryota</taxon>
        <taxon>Fungi</taxon>
        <taxon>Dikarya</taxon>
        <taxon>Basidiomycota</taxon>
        <taxon>Agaricomycotina</taxon>
        <taxon>Agaricomycetes</taxon>
        <taxon>Gloeophyllales</taxon>
        <taxon>Gloeophyllaceae</taxon>
        <taxon>Neolentinus</taxon>
    </lineage>
</organism>
<evidence type="ECO:0000313" key="2">
    <source>
        <dbReference type="Proteomes" id="UP000076761"/>
    </source>
</evidence>
<dbReference type="InParanoid" id="A0A165SUR9"/>
<reference evidence="1 2" key="1">
    <citation type="journal article" date="2016" name="Mol. Biol. Evol.">
        <title>Comparative Genomics of Early-Diverging Mushroom-Forming Fungi Provides Insights into the Origins of Lignocellulose Decay Capabilities.</title>
        <authorList>
            <person name="Nagy L.G."/>
            <person name="Riley R."/>
            <person name="Tritt A."/>
            <person name="Adam C."/>
            <person name="Daum C."/>
            <person name="Floudas D."/>
            <person name="Sun H."/>
            <person name="Yadav J.S."/>
            <person name="Pangilinan J."/>
            <person name="Larsson K.H."/>
            <person name="Matsuura K."/>
            <person name="Barry K."/>
            <person name="Labutti K."/>
            <person name="Kuo R."/>
            <person name="Ohm R.A."/>
            <person name="Bhattacharya S.S."/>
            <person name="Shirouzu T."/>
            <person name="Yoshinaga Y."/>
            <person name="Martin F.M."/>
            <person name="Grigoriev I.V."/>
            <person name="Hibbett D.S."/>
        </authorList>
    </citation>
    <scope>NUCLEOTIDE SEQUENCE [LARGE SCALE GENOMIC DNA]</scope>
    <source>
        <strain evidence="1 2">HHB14362 ss-1</strain>
    </source>
</reference>
<evidence type="ECO:0000313" key="1">
    <source>
        <dbReference type="EMBL" id="KZT25708.1"/>
    </source>
</evidence>
<name>A0A165SUR9_9AGAM</name>
<proteinExistence type="predicted"/>
<dbReference type="OrthoDB" id="10666582at2759"/>
<sequence>MEVWGLKSSWGSDASSLSSFSTSFTLSAAMARSRRRRGRLSPALVVLPGARSSHFDHSYLWSSKPAGWIESVDTLSSPTTHTPKMHLAPNGLHLASTGLHFASTAQYRARISYTISVVHTDTVVALPPGRPHFLRHTLADACSRFELYLTHICVAVWPERLSAPAEDPQSTWLHGYT</sequence>
<dbReference type="AlphaFoldDB" id="A0A165SUR9"/>
<gene>
    <name evidence="1" type="ORF">NEOLEDRAFT_1178171</name>
</gene>
<dbReference type="EMBL" id="KV425570">
    <property type="protein sequence ID" value="KZT25708.1"/>
    <property type="molecule type" value="Genomic_DNA"/>
</dbReference>
<dbReference type="Proteomes" id="UP000076761">
    <property type="component" value="Unassembled WGS sequence"/>
</dbReference>
<keyword evidence="2" id="KW-1185">Reference proteome</keyword>
<accession>A0A165SUR9</accession>
<protein>
    <submittedName>
        <fullName evidence="1">Uncharacterized protein</fullName>
    </submittedName>
</protein>